<keyword evidence="3" id="KW-1134">Transmembrane beta strand</keyword>
<keyword evidence="4" id="KW-0812">Transmembrane</keyword>
<evidence type="ECO:0000256" key="2">
    <source>
        <dbReference type="ARBA" id="ARBA00022448"/>
    </source>
</evidence>
<comment type="caution">
    <text evidence="12">The sequence shown here is derived from an EMBL/GenBank/DDBJ whole genome shotgun (WGS) entry which is preliminary data.</text>
</comment>
<feature type="signal peptide" evidence="9">
    <location>
        <begin position="1"/>
        <end position="18"/>
    </location>
</feature>
<keyword evidence="9" id="KW-0732">Signal</keyword>
<dbReference type="EMBL" id="JADQDQ010000001">
    <property type="protein sequence ID" value="MBF9236031.1"/>
    <property type="molecule type" value="Genomic_DNA"/>
</dbReference>
<evidence type="ECO:0000256" key="4">
    <source>
        <dbReference type="ARBA" id="ARBA00022692"/>
    </source>
</evidence>
<feature type="domain" description="TonB-dependent receptor-like beta-barrel" evidence="10">
    <location>
        <begin position="317"/>
        <end position="751"/>
    </location>
</feature>
<dbReference type="PANTHER" id="PTHR30069">
    <property type="entry name" value="TONB-DEPENDENT OUTER MEMBRANE RECEPTOR"/>
    <property type="match status" value="1"/>
</dbReference>
<evidence type="ECO:0000259" key="10">
    <source>
        <dbReference type="Pfam" id="PF00593"/>
    </source>
</evidence>
<accession>A0ABS0ICE7</accession>
<dbReference type="InterPro" id="IPR037066">
    <property type="entry name" value="Plug_dom_sf"/>
</dbReference>
<dbReference type="Pfam" id="PF00593">
    <property type="entry name" value="TonB_dep_Rec_b-barrel"/>
    <property type="match status" value="1"/>
</dbReference>
<dbReference type="SUPFAM" id="SSF49464">
    <property type="entry name" value="Carboxypeptidase regulatory domain-like"/>
    <property type="match status" value="1"/>
</dbReference>
<keyword evidence="6 8" id="KW-0472">Membrane</keyword>
<evidence type="ECO:0000256" key="6">
    <source>
        <dbReference type="ARBA" id="ARBA00023136"/>
    </source>
</evidence>
<protein>
    <submittedName>
        <fullName evidence="12">TonB-dependent receptor</fullName>
    </submittedName>
</protein>
<dbReference type="Gene3D" id="2.170.130.10">
    <property type="entry name" value="TonB-dependent receptor, plug domain"/>
    <property type="match status" value="1"/>
</dbReference>
<gene>
    <name evidence="12" type="ORF">I2I05_01360</name>
</gene>
<dbReference type="Gene3D" id="2.60.40.1120">
    <property type="entry name" value="Carboxypeptidase-like, regulatory domain"/>
    <property type="match status" value="1"/>
</dbReference>
<evidence type="ECO:0000256" key="9">
    <source>
        <dbReference type="SAM" id="SignalP"/>
    </source>
</evidence>
<dbReference type="InterPro" id="IPR012910">
    <property type="entry name" value="Plug_dom"/>
</dbReference>
<name>A0ABS0ICE7_9BACT</name>
<reference evidence="12 13" key="1">
    <citation type="submission" date="2020-11" db="EMBL/GenBank/DDBJ databases">
        <authorList>
            <person name="Kim M.K."/>
        </authorList>
    </citation>
    <scope>NUCLEOTIDE SEQUENCE [LARGE SCALE GENOMIC DNA]</scope>
    <source>
        <strain evidence="12 13">BT683</strain>
    </source>
</reference>
<comment type="similarity">
    <text evidence="8">Belongs to the TonB-dependent receptor family.</text>
</comment>
<dbReference type="Proteomes" id="UP000597617">
    <property type="component" value="Unassembled WGS sequence"/>
</dbReference>
<keyword evidence="5 8" id="KW-0798">TonB box</keyword>
<dbReference type="InterPro" id="IPR039426">
    <property type="entry name" value="TonB-dep_rcpt-like"/>
</dbReference>
<evidence type="ECO:0000256" key="5">
    <source>
        <dbReference type="ARBA" id="ARBA00023077"/>
    </source>
</evidence>
<sequence>MRIFTLLLFLLLKLTAHAQNVSTVAGTVRDRATQEVLPGVSITLEGTEFGTATDAEGRYRLTGVPAGAYNLRAAFVGYDPLVRSNIALSTGNVNTLNLELNTAPQALEEVTVTASRAIRVATAETPLSVQRLTTEEIKSNPGGNFDISRVVQSLPGVGGGGSGGTAGFRNDIIIRGGAPNENVYYLDGIEVPVINHFPTQGSAGGPAGILNVSFIEDVTLSSSAFQARYDNALSAVLQFRQRDGNSERIQGNLRTSGTEVAATLEGPLTKNTTFLASARRSYLQVLFKLIDLPIRPDFYDFQFKTTTKLSPKTTLTSLGLGAIDHFEIKAPKNSSPSKEYTLRSNPTIDQWNYTVGLNLRHLVENGFVNVALSRTQQANDADAFEYGFEGQEAYRKLGARTHETENKLRADVNKRVGRWQYSYGVVGQLQHYDNNLINRIRSEVRDENGALVSPAVTVRFQTELDFLRYGAFAQATRTYGADSRLTVSAGLRADGTTALREGYRLDRTLSPRASVSYALLPTLNLNASLGRYFKIPPSTLLGYRDEAGNRVNANGRYIRSDHAVAGLEWLPGKATRLTLEGFYKKYAYYPVSVRDGISLANLGGDFNALGNEAVTSTGKGRAYGAEAFFQQKLSGKLFAIVSLTGFRSEFSGLDGVYKPTAWDTRFLGSALLGYQLGRGWELGAKYRVGGGSPYTPYDEDASRASYQAVGTGILDYSQLNTRRLGGFQQLDLRLDKKISLRRLSFDFYIDVQNALLTKPASPPTYTFERTADNTAYTTTDGQPLRPDGRNANPILLLDDDALVVPTIGFIVEF</sequence>
<dbReference type="InterPro" id="IPR036942">
    <property type="entry name" value="Beta-barrel_TonB_sf"/>
</dbReference>
<keyword evidence="12" id="KW-0675">Receptor</keyword>
<dbReference type="Pfam" id="PF07715">
    <property type="entry name" value="Plug"/>
    <property type="match status" value="1"/>
</dbReference>
<proteinExistence type="inferred from homology"/>
<dbReference type="Pfam" id="PF13715">
    <property type="entry name" value="CarbopepD_reg_2"/>
    <property type="match status" value="1"/>
</dbReference>
<dbReference type="InterPro" id="IPR000531">
    <property type="entry name" value="Beta-barrel_TonB"/>
</dbReference>
<dbReference type="SUPFAM" id="SSF56935">
    <property type="entry name" value="Porins"/>
    <property type="match status" value="1"/>
</dbReference>
<keyword evidence="13" id="KW-1185">Reference proteome</keyword>
<organism evidence="12 13">
    <name type="scientific">Hymenobacter jeongseonensis</name>
    <dbReference type="NCBI Taxonomy" id="2791027"/>
    <lineage>
        <taxon>Bacteria</taxon>
        <taxon>Pseudomonadati</taxon>
        <taxon>Bacteroidota</taxon>
        <taxon>Cytophagia</taxon>
        <taxon>Cytophagales</taxon>
        <taxon>Hymenobacteraceae</taxon>
        <taxon>Hymenobacter</taxon>
    </lineage>
</organism>
<feature type="domain" description="TonB-dependent receptor plug" evidence="11">
    <location>
        <begin position="123"/>
        <end position="232"/>
    </location>
</feature>
<comment type="subcellular location">
    <subcellularLocation>
        <location evidence="1">Cell outer membrane</location>
        <topology evidence="1">Multi-pass membrane protein</topology>
    </subcellularLocation>
</comment>
<dbReference type="InterPro" id="IPR008969">
    <property type="entry name" value="CarboxyPept-like_regulatory"/>
</dbReference>
<evidence type="ECO:0000256" key="1">
    <source>
        <dbReference type="ARBA" id="ARBA00004571"/>
    </source>
</evidence>
<evidence type="ECO:0000259" key="11">
    <source>
        <dbReference type="Pfam" id="PF07715"/>
    </source>
</evidence>
<dbReference type="RefSeq" id="WP_196280411.1">
    <property type="nucleotide sequence ID" value="NZ_JADQDQ010000001.1"/>
</dbReference>
<feature type="chain" id="PRO_5046542330" evidence="9">
    <location>
        <begin position="19"/>
        <end position="813"/>
    </location>
</feature>
<dbReference type="PANTHER" id="PTHR30069:SF57">
    <property type="entry name" value="TONB-DEPENDENT RECEPTOR"/>
    <property type="match status" value="1"/>
</dbReference>
<evidence type="ECO:0000256" key="7">
    <source>
        <dbReference type="ARBA" id="ARBA00023237"/>
    </source>
</evidence>
<evidence type="ECO:0000256" key="8">
    <source>
        <dbReference type="RuleBase" id="RU003357"/>
    </source>
</evidence>
<evidence type="ECO:0000313" key="12">
    <source>
        <dbReference type="EMBL" id="MBF9236031.1"/>
    </source>
</evidence>
<keyword evidence="7" id="KW-0998">Cell outer membrane</keyword>
<evidence type="ECO:0000313" key="13">
    <source>
        <dbReference type="Proteomes" id="UP000597617"/>
    </source>
</evidence>
<evidence type="ECO:0000256" key="3">
    <source>
        <dbReference type="ARBA" id="ARBA00022452"/>
    </source>
</evidence>
<keyword evidence="2" id="KW-0813">Transport</keyword>
<dbReference type="Gene3D" id="2.40.170.20">
    <property type="entry name" value="TonB-dependent receptor, beta-barrel domain"/>
    <property type="match status" value="1"/>
</dbReference>